<comment type="caution">
    <text evidence="5">The sequence shown here is derived from an EMBL/GenBank/DDBJ whole genome shotgun (WGS) entry which is preliminary data.</text>
</comment>
<dbReference type="Pfam" id="PF01967">
    <property type="entry name" value="MoaC"/>
    <property type="match status" value="1"/>
</dbReference>
<dbReference type="OrthoDB" id="5328870at2"/>
<gene>
    <name evidence="5" type="ORF">LS81_004825</name>
</gene>
<evidence type="ECO:0000256" key="3">
    <source>
        <dbReference type="ARBA" id="ARBA00055087"/>
    </source>
</evidence>
<protein>
    <recommendedName>
        <fullName evidence="4">Molybdopterin cofactor biosynthesis C (MoaC) domain-containing protein</fullName>
    </recommendedName>
</protein>
<dbReference type="GO" id="GO:0006777">
    <property type="term" value="P:Mo-molybdopterin cofactor biosynthetic process"/>
    <property type="evidence" value="ECO:0007669"/>
    <property type="project" value="UniProtKB-KW"/>
</dbReference>
<name>A0A4U8SBD8_9HELI</name>
<dbReference type="UniPathway" id="UPA00344"/>
<comment type="pathway">
    <text evidence="1">Cofactor biosynthesis; molybdopterin biosynthesis.</text>
</comment>
<dbReference type="Proteomes" id="UP000029878">
    <property type="component" value="Unassembled WGS sequence"/>
</dbReference>
<evidence type="ECO:0000259" key="4">
    <source>
        <dbReference type="Pfam" id="PF01967"/>
    </source>
</evidence>
<comment type="function">
    <text evidence="3">Catalyzes the conversion of (8S)-3',8-cyclo-7,8-dihydroguanosine 5'-triphosphate to cyclic pyranopterin monophosphate (cPMP).</text>
</comment>
<evidence type="ECO:0000256" key="2">
    <source>
        <dbReference type="ARBA" id="ARBA00023150"/>
    </source>
</evidence>
<dbReference type="AlphaFoldDB" id="A0A4U8SBD8"/>
<dbReference type="SUPFAM" id="SSF55040">
    <property type="entry name" value="Molybdenum cofactor biosynthesis protein C, MoaC"/>
    <property type="match status" value="1"/>
</dbReference>
<evidence type="ECO:0000313" key="5">
    <source>
        <dbReference type="EMBL" id="TLD83413.1"/>
    </source>
</evidence>
<evidence type="ECO:0000256" key="1">
    <source>
        <dbReference type="ARBA" id="ARBA00005046"/>
    </source>
</evidence>
<reference evidence="5 6" key="1">
    <citation type="journal article" date="2014" name="Genome Announc.">
        <title>Draft genome sequences of eight enterohepatic helicobacter species isolated from both laboratory and wild rodents.</title>
        <authorList>
            <person name="Sheh A."/>
            <person name="Shen Z."/>
            <person name="Fox J.G."/>
        </authorList>
    </citation>
    <scope>NUCLEOTIDE SEQUENCE [LARGE SCALE GENOMIC DNA]</scope>
    <source>
        <strain evidence="5 6">ATCC 700114</strain>
    </source>
</reference>
<feature type="domain" description="Molybdopterin cofactor biosynthesis C (MoaC)" evidence="4">
    <location>
        <begin position="10"/>
        <end position="84"/>
    </location>
</feature>
<proteinExistence type="predicted"/>
<dbReference type="Gene3D" id="3.30.70.640">
    <property type="entry name" value="Molybdopterin cofactor biosynthesis C (MoaC) domain"/>
    <property type="match status" value="1"/>
</dbReference>
<evidence type="ECO:0000313" key="6">
    <source>
        <dbReference type="Proteomes" id="UP000029878"/>
    </source>
</evidence>
<organism evidence="5 6">
    <name type="scientific">Helicobacter trogontum</name>
    <dbReference type="NCBI Taxonomy" id="50960"/>
    <lineage>
        <taxon>Bacteria</taxon>
        <taxon>Pseudomonadati</taxon>
        <taxon>Campylobacterota</taxon>
        <taxon>Epsilonproteobacteria</taxon>
        <taxon>Campylobacterales</taxon>
        <taxon>Helicobacteraceae</taxon>
        <taxon>Helicobacter</taxon>
    </lineage>
</organism>
<dbReference type="EMBL" id="JRPL02000008">
    <property type="protein sequence ID" value="TLD83413.1"/>
    <property type="molecule type" value="Genomic_DNA"/>
</dbReference>
<dbReference type="InterPro" id="IPR036522">
    <property type="entry name" value="MoaC_sf"/>
</dbReference>
<dbReference type="InterPro" id="IPR002820">
    <property type="entry name" value="Mopterin_CF_biosynth-C_dom"/>
</dbReference>
<sequence length="210" mass="23748">MHTISMRLANLANKPHKEQISNAGGLLIVSPQTFANFMADSTYTKHIHVAIASGVEAAKQASQIFTMCYQIALQSIDIEIHPTDSIHTDTMQYYTNFLPSFKPKHFSLGTDKETKIAPQPHNEVKSNMRMRFDQAITKFQDKQAQFDRQHTKVVKMQGHCGFEVNVCIKANAQVAPDMESMYALQTTLLSLFGIFKHDEMAVIAQMRLTR</sequence>
<keyword evidence="2" id="KW-0501">Molybdenum cofactor biosynthesis</keyword>
<accession>A0A4U8SBD8</accession>